<evidence type="ECO:0000256" key="3">
    <source>
        <dbReference type="ARBA" id="ARBA00012663"/>
    </source>
</evidence>
<dbReference type="InterPro" id="IPR017853">
    <property type="entry name" value="GH"/>
</dbReference>
<proteinExistence type="inferred from homology"/>
<dbReference type="EC" id="3.2.1.52" evidence="3"/>
<comment type="catalytic activity">
    <reaction evidence="1">
        <text>Hydrolysis of terminal non-reducing N-acetyl-D-hexosamine residues in N-acetyl-beta-D-hexosaminides.</text>
        <dbReference type="EC" id="3.2.1.52"/>
    </reaction>
</comment>
<dbReference type="Pfam" id="PF00728">
    <property type="entry name" value="Glyco_hydro_20"/>
    <property type="match status" value="1"/>
</dbReference>
<dbReference type="AlphaFoldDB" id="A0A0N5AQR0"/>
<evidence type="ECO:0000256" key="1">
    <source>
        <dbReference type="ARBA" id="ARBA00001231"/>
    </source>
</evidence>
<keyword evidence="4" id="KW-0378">Hydrolase</keyword>
<dbReference type="InterPro" id="IPR038901">
    <property type="entry name" value="HEXDC-like"/>
</dbReference>
<feature type="domain" description="Glycoside hydrolase family 20 catalytic" evidence="5">
    <location>
        <begin position="63"/>
        <end position="206"/>
    </location>
</feature>
<dbReference type="CDD" id="cd06565">
    <property type="entry name" value="GH20_GcnA-like"/>
    <property type="match status" value="1"/>
</dbReference>
<organism evidence="6 7">
    <name type="scientific">Syphacia muris</name>
    <dbReference type="NCBI Taxonomy" id="451379"/>
    <lineage>
        <taxon>Eukaryota</taxon>
        <taxon>Metazoa</taxon>
        <taxon>Ecdysozoa</taxon>
        <taxon>Nematoda</taxon>
        <taxon>Chromadorea</taxon>
        <taxon>Rhabditida</taxon>
        <taxon>Spirurina</taxon>
        <taxon>Oxyuridomorpha</taxon>
        <taxon>Oxyuroidea</taxon>
        <taxon>Oxyuridae</taxon>
        <taxon>Syphacia</taxon>
    </lineage>
</organism>
<reference evidence="7" key="1">
    <citation type="submission" date="2017-02" db="UniProtKB">
        <authorList>
            <consortium name="WormBaseParasite"/>
        </authorList>
    </citation>
    <scope>IDENTIFICATION</scope>
</reference>
<dbReference type="SUPFAM" id="SSF51445">
    <property type="entry name" value="(Trans)glycosidases"/>
    <property type="match status" value="1"/>
</dbReference>
<dbReference type="GO" id="GO:0005975">
    <property type="term" value="P:carbohydrate metabolic process"/>
    <property type="evidence" value="ECO:0007669"/>
    <property type="project" value="InterPro"/>
</dbReference>
<protein>
    <recommendedName>
        <fullName evidence="3">beta-N-acetylhexosaminidase</fullName>
        <ecNumber evidence="3">3.2.1.52</ecNumber>
    </recommendedName>
</protein>
<evidence type="ECO:0000259" key="5">
    <source>
        <dbReference type="Pfam" id="PF00728"/>
    </source>
</evidence>
<dbReference type="STRING" id="451379.A0A0N5AQR0"/>
<dbReference type="InterPro" id="IPR015883">
    <property type="entry name" value="Glyco_hydro_20_cat"/>
</dbReference>
<sequence>MKGSFCFIVTKIVHFDLKGAPPKVNYIIELINFFKSLGINGILLEYEDMFPYTGDLEYLRRPDCYSESEIRQIIQIAQMNEMEVIPLVQTFGHLEFVLKHNKFKNLRENQSSPDTICPSKPESFELLTEMLQQIRRLHVNSTIIHIGADEAQFIGQDRDCEYKLNMELSNSVDRLKLWHITRIASLARKTGFREVWAWNDMFGKIRTSLLVESGIGNLLTPIVWGYSTDVTTPGYFPGGMFKRFSSVFNKMLFGSAFKGANGIGNAFIDVFRYLSNQMSYVELLRKNSTELHNRVSGIVLTGWQRYNHFAPLCELMPVGIPSLVLAINYLDNIHLTMFLLKATLGCPLLEKSENTVQYGGLTLAKPFEEMFRNGTFPGHEVFDLVNYVFKLFFKVYI</sequence>
<dbReference type="Gene3D" id="3.20.20.80">
    <property type="entry name" value="Glycosidases"/>
    <property type="match status" value="1"/>
</dbReference>
<name>A0A0N5AQR0_9BILA</name>
<dbReference type="Proteomes" id="UP000046393">
    <property type="component" value="Unplaced"/>
</dbReference>
<dbReference type="PANTHER" id="PTHR21040">
    <property type="entry name" value="BCDNA.GH04120"/>
    <property type="match status" value="1"/>
</dbReference>
<evidence type="ECO:0000256" key="2">
    <source>
        <dbReference type="ARBA" id="ARBA00006285"/>
    </source>
</evidence>
<comment type="similarity">
    <text evidence="2">Belongs to the glycosyl hydrolase 20 family.</text>
</comment>
<dbReference type="GO" id="GO:0004563">
    <property type="term" value="F:beta-N-acetylhexosaminidase activity"/>
    <property type="evidence" value="ECO:0007669"/>
    <property type="project" value="UniProtKB-EC"/>
</dbReference>
<evidence type="ECO:0000313" key="7">
    <source>
        <dbReference type="WBParaSite" id="SMUV_0000703401-mRNA-1"/>
    </source>
</evidence>
<dbReference type="WBParaSite" id="SMUV_0000703401-mRNA-1">
    <property type="protein sequence ID" value="SMUV_0000703401-mRNA-1"/>
    <property type="gene ID" value="SMUV_0000703401"/>
</dbReference>
<keyword evidence="6" id="KW-1185">Reference proteome</keyword>
<evidence type="ECO:0000313" key="6">
    <source>
        <dbReference type="Proteomes" id="UP000046393"/>
    </source>
</evidence>
<dbReference type="PANTHER" id="PTHR21040:SF12">
    <property type="entry name" value="BETA-N-ACETYLHEXOSAMINIDASE"/>
    <property type="match status" value="1"/>
</dbReference>
<accession>A0A0N5AQR0</accession>
<evidence type="ECO:0000256" key="4">
    <source>
        <dbReference type="ARBA" id="ARBA00022801"/>
    </source>
</evidence>